<accession>A0A0E0CA33</accession>
<evidence type="ECO:0000313" key="2">
    <source>
        <dbReference type="EnsemblPlants" id="OMERI01G33780.1"/>
    </source>
</evidence>
<protein>
    <submittedName>
        <fullName evidence="2">Uncharacterized protein</fullName>
    </submittedName>
</protein>
<name>A0A0E0CA33_9ORYZ</name>
<feature type="region of interest" description="Disordered" evidence="1">
    <location>
        <begin position="28"/>
        <end position="105"/>
    </location>
</feature>
<organism evidence="2">
    <name type="scientific">Oryza meridionalis</name>
    <dbReference type="NCBI Taxonomy" id="40149"/>
    <lineage>
        <taxon>Eukaryota</taxon>
        <taxon>Viridiplantae</taxon>
        <taxon>Streptophyta</taxon>
        <taxon>Embryophyta</taxon>
        <taxon>Tracheophyta</taxon>
        <taxon>Spermatophyta</taxon>
        <taxon>Magnoliopsida</taxon>
        <taxon>Liliopsida</taxon>
        <taxon>Poales</taxon>
        <taxon>Poaceae</taxon>
        <taxon>BOP clade</taxon>
        <taxon>Oryzoideae</taxon>
        <taxon>Oryzeae</taxon>
        <taxon>Oryzinae</taxon>
        <taxon>Oryza</taxon>
    </lineage>
</organism>
<feature type="compositionally biased region" description="Polar residues" evidence="1">
    <location>
        <begin position="90"/>
        <end position="103"/>
    </location>
</feature>
<dbReference type="AlphaFoldDB" id="A0A0E0CA33"/>
<proteinExistence type="predicted"/>
<sequence>MDLLRELERTHEQQRAFQFHHICTVARDGDRQTRTSQNYCREAPKTQRNNPMRYLKRQSGSANGQEKFKRRKLQDEPVTRSRAREKGQERTFTQRVQGCGSRQSSREMVAEIKDVHFRLSVRTRGGGARL</sequence>
<reference evidence="2" key="2">
    <citation type="submission" date="2018-05" db="EMBL/GenBank/DDBJ databases">
        <title>OmerRS3 (Oryza meridionalis Reference Sequence Version 3).</title>
        <authorList>
            <person name="Zhang J."/>
            <person name="Kudrna D."/>
            <person name="Lee S."/>
            <person name="Talag J."/>
            <person name="Welchert J."/>
            <person name="Wing R.A."/>
        </authorList>
    </citation>
    <scope>NUCLEOTIDE SEQUENCE [LARGE SCALE GENOMIC DNA]</scope>
    <source>
        <strain evidence="2">cv. OR44</strain>
    </source>
</reference>
<dbReference type="EnsemblPlants" id="OMERI01G33780.1">
    <property type="protein sequence ID" value="OMERI01G33780.1"/>
    <property type="gene ID" value="OMERI01G33780"/>
</dbReference>
<feature type="compositionally biased region" description="Basic and acidic residues" evidence="1">
    <location>
        <begin position="73"/>
        <end position="89"/>
    </location>
</feature>
<dbReference type="HOGENOM" id="CLU_1941436_0_0_1"/>
<evidence type="ECO:0000313" key="3">
    <source>
        <dbReference type="Proteomes" id="UP000008021"/>
    </source>
</evidence>
<reference evidence="2" key="1">
    <citation type="submission" date="2015-04" db="UniProtKB">
        <authorList>
            <consortium name="EnsemblPlants"/>
        </authorList>
    </citation>
    <scope>IDENTIFICATION</scope>
</reference>
<dbReference type="Proteomes" id="UP000008021">
    <property type="component" value="Chromosome 1"/>
</dbReference>
<dbReference type="Gramene" id="OMERI01G33780.1">
    <property type="protein sequence ID" value="OMERI01G33780.1"/>
    <property type="gene ID" value="OMERI01G33780"/>
</dbReference>
<keyword evidence="3" id="KW-1185">Reference proteome</keyword>
<evidence type="ECO:0000256" key="1">
    <source>
        <dbReference type="SAM" id="MobiDB-lite"/>
    </source>
</evidence>